<dbReference type="Pfam" id="PF01163">
    <property type="entry name" value="RIO1"/>
    <property type="match status" value="1"/>
</dbReference>
<evidence type="ECO:0000256" key="3">
    <source>
        <dbReference type="ARBA" id="ARBA00022679"/>
    </source>
</evidence>
<dbReference type="InterPro" id="IPR011009">
    <property type="entry name" value="Kinase-like_dom_sf"/>
</dbReference>
<evidence type="ECO:0000313" key="11">
    <source>
        <dbReference type="Proteomes" id="UP000230779"/>
    </source>
</evidence>
<proteinExistence type="predicted"/>
<keyword evidence="5" id="KW-0418">Kinase</keyword>
<dbReference type="Proteomes" id="UP000230779">
    <property type="component" value="Unassembled WGS sequence"/>
</dbReference>
<organism evidence="10 11">
    <name type="scientific">Candidatus Kerfeldbacteria bacterium CG_4_10_14_0_8_um_filter_42_10</name>
    <dbReference type="NCBI Taxonomy" id="2014248"/>
    <lineage>
        <taxon>Bacteria</taxon>
        <taxon>Candidatus Kerfeldiibacteriota</taxon>
    </lineage>
</organism>
<evidence type="ECO:0000256" key="1">
    <source>
        <dbReference type="ARBA" id="ARBA00012513"/>
    </source>
</evidence>
<dbReference type="InterPro" id="IPR018934">
    <property type="entry name" value="RIO_dom"/>
</dbReference>
<sequence length="335" mass="39658">MNDKILKLRKSLEIRGYDLGNYKMLKQEYGMPRFAVIKCRKNGLPVVVKISPPGDNFGKKIILREFKNSLSVYKLIQSQKSKSFGIPKSIEVGELKRFKMTYFTQEYVANSLSYKKRYFKNNEGLFIGNILEKIQEIEIKKSSLPVYGLTAYKRDALLRIKRLLKCKLLPKKLEKKIISKYNHISSGEFSKYCGKLCHGDFSELNFIFTEKKFYLIDWEQAHSGSVFTDWARILLRAEMYDKKILNKIGLTKILDSKTNLPGNYKIISFFKEYFRKRYGSDLANAKKIFNLMYLDRLIWYLDLKIPRKNHFIYARIIKYYVNRLKLILNDKKEII</sequence>
<dbReference type="GO" id="GO:0004674">
    <property type="term" value="F:protein serine/threonine kinase activity"/>
    <property type="evidence" value="ECO:0007669"/>
    <property type="project" value="UniProtKB-KW"/>
</dbReference>
<name>A0A2M7RKD0_9BACT</name>
<keyword evidence="6" id="KW-0067">ATP-binding</keyword>
<comment type="catalytic activity">
    <reaction evidence="7">
        <text>L-threonyl-[protein] + ATP = O-phospho-L-threonyl-[protein] + ADP + H(+)</text>
        <dbReference type="Rhea" id="RHEA:46608"/>
        <dbReference type="Rhea" id="RHEA-COMP:11060"/>
        <dbReference type="Rhea" id="RHEA-COMP:11605"/>
        <dbReference type="ChEBI" id="CHEBI:15378"/>
        <dbReference type="ChEBI" id="CHEBI:30013"/>
        <dbReference type="ChEBI" id="CHEBI:30616"/>
        <dbReference type="ChEBI" id="CHEBI:61977"/>
        <dbReference type="ChEBI" id="CHEBI:456216"/>
        <dbReference type="EC" id="2.7.11.1"/>
    </reaction>
</comment>
<evidence type="ECO:0000256" key="7">
    <source>
        <dbReference type="ARBA" id="ARBA00047899"/>
    </source>
</evidence>
<dbReference type="EC" id="2.7.11.1" evidence="1"/>
<evidence type="ECO:0000256" key="6">
    <source>
        <dbReference type="ARBA" id="ARBA00022840"/>
    </source>
</evidence>
<reference evidence="10 11" key="1">
    <citation type="submission" date="2017-09" db="EMBL/GenBank/DDBJ databases">
        <title>Depth-based differentiation of microbial function through sediment-hosted aquifers and enrichment of novel symbionts in the deep terrestrial subsurface.</title>
        <authorList>
            <person name="Probst A.J."/>
            <person name="Ladd B."/>
            <person name="Jarett J.K."/>
            <person name="Geller-Mcgrath D.E."/>
            <person name="Sieber C.M."/>
            <person name="Emerson J.B."/>
            <person name="Anantharaman K."/>
            <person name="Thomas B.C."/>
            <person name="Malmstrom R."/>
            <person name="Stieglmeier M."/>
            <person name="Klingl A."/>
            <person name="Woyke T."/>
            <person name="Ryan C.M."/>
            <person name="Banfield J.F."/>
        </authorList>
    </citation>
    <scope>NUCLEOTIDE SEQUENCE [LARGE SCALE GENOMIC DNA]</scope>
    <source>
        <strain evidence="10">CG_4_10_14_0_8_um_filter_42_10</strain>
    </source>
</reference>
<evidence type="ECO:0000256" key="4">
    <source>
        <dbReference type="ARBA" id="ARBA00022741"/>
    </source>
</evidence>
<evidence type="ECO:0000256" key="8">
    <source>
        <dbReference type="ARBA" id="ARBA00048679"/>
    </source>
</evidence>
<dbReference type="AlphaFoldDB" id="A0A2M7RKD0"/>
<comment type="caution">
    <text evidence="10">The sequence shown here is derived from an EMBL/GenBank/DDBJ whole genome shotgun (WGS) entry which is preliminary data.</text>
</comment>
<dbReference type="SUPFAM" id="SSF56112">
    <property type="entry name" value="Protein kinase-like (PK-like)"/>
    <property type="match status" value="1"/>
</dbReference>
<keyword evidence="4" id="KW-0547">Nucleotide-binding</keyword>
<keyword evidence="2" id="KW-0723">Serine/threonine-protein kinase</keyword>
<dbReference type="Gene3D" id="3.90.1200.10">
    <property type="match status" value="1"/>
</dbReference>
<evidence type="ECO:0000313" key="10">
    <source>
        <dbReference type="EMBL" id="PIY96836.1"/>
    </source>
</evidence>
<dbReference type="EMBL" id="PFMD01000027">
    <property type="protein sequence ID" value="PIY96836.1"/>
    <property type="molecule type" value="Genomic_DNA"/>
</dbReference>
<dbReference type="GO" id="GO:0005524">
    <property type="term" value="F:ATP binding"/>
    <property type="evidence" value="ECO:0007669"/>
    <property type="project" value="UniProtKB-KW"/>
</dbReference>
<accession>A0A2M7RKD0</accession>
<protein>
    <recommendedName>
        <fullName evidence="1">non-specific serine/threonine protein kinase</fullName>
        <ecNumber evidence="1">2.7.11.1</ecNumber>
    </recommendedName>
</protein>
<comment type="catalytic activity">
    <reaction evidence="8">
        <text>L-seryl-[protein] + ATP = O-phospho-L-seryl-[protein] + ADP + H(+)</text>
        <dbReference type="Rhea" id="RHEA:17989"/>
        <dbReference type="Rhea" id="RHEA-COMP:9863"/>
        <dbReference type="Rhea" id="RHEA-COMP:11604"/>
        <dbReference type="ChEBI" id="CHEBI:15378"/>
        <dbReference type="ChEBI" id="CHEBI:29999"/>
        <dbReference type="ChEBI" id="CHEBI:30616"/>
        <dbReference type="ChEBI" id="CHEBI:83421"/>
        <dbReference type="ChEBI" id="CHEBI:456216"/>
        <dbReference type="EC" id="2.7.11.1"/>
    </reaction>
</comment>
<feature type="domain" description="RIO-type" evidence="9">
    <location>
        <begin position="181"/>
        <end position="222"/>
    </location>
</feature>
<keyword evidence="3" id="KW-0808">Transferase</keyword>
<gene>
    <name evidence="10" type="ORF">COY66_02825</name>
</gene>
<evidence type="ECO:0000256" key="5">
    <source>
        <dbReference type="ARBA" id="ARBA00022777"/>
    </source>
</evidence>
<evidence type="ECO:0000256" key="2">
    <source>
        <dbReference type="ARBA" id="ARBA00022527"/>
    </source>
</evidence>
<evidence type="ECO:0000259" key="9">
    <source>
        <dbReference type="Pfam" id="PF01163"/>
    </source>
</evidence>